<evidence type="ECO:0000313" key="2">
    <source>
        <dbReference type="Proteomes" id="UP001060085"/>
    </source>
</evidence>
<dbReference type="EMBL" id="CM044703">
    <property type="protein sequence ID" value="KAI5671692.1"/>
    <property type="molecule type" value="Genomic_DNA"/>
</dbReference>
<gene>
    <name evidence="1" type="ORF">M9H77_12056</name>
</gene>
<organism evidence="1 2">
    <name type="scientific">Catharanthus roseus</name>
    <name type="common">Madagascar periwinkle</name>
    <name type="synonym">Vinca rosea</name>
    <dbReference type="NCBI Taxonomy" id="4058"/>
    <lineage>
        <taxon>Eukaryota</taxon>
        <taxon>Viridiplantae</taxon>
        <taxon>Streptophyta</taxon>
        <taxon>Embryophyta</taxon>
        <taxon>Tracheophyta</taxon>
        <taxon>Spermatophyta</taxon>
        <taxon>Magnoliopsida</taxon>
        <taxon>eudicotyledons</taxon>
        <taxon>Gunneridae</taxon>
        <taxon>Pentapetalae</taxon>
        <taxon>asterids</taxon>
        <taxon>lamiids</taxon>
        <taxon>Gentianales</taxon>
        <taxon>Apocynaceae</taxon>
        <taxon>Rauvolfioideae</taxon>
        <taxon>Vinceae</taxon>
        <taxon>Catharanthinae</taxon>
        <taxon>Catharanthus</taxon>
    </lineage>
</organism>
<proteinExistence type="predicted"/>
<dbReference type="Proteomes" id="UP001060085">
    <property type="component" value="Linkage Group LG03"/>
</dbReference>
<accession>A0ACC0BGC6</accession>
<reference evidence="2" key="1">
    <citation type="journal article" date="2023" name="Nat. Plants">
        <title>Single-cell RNA sequencing provides a high-resolution roadmap for understanding the multicellular compartmentation of specialized metabolism.</title>
        <authorList>
            <person name="Sun S."/>
            <person name="Shen X."/>
            <person name="Li Y."/>
            <person name="Li Y."/>
            <person name="Wang S."/>
            <person name="Li R."/>
            <person name="Zhang H."/>
            <person name="Shen G."/>
            <person name="Guo B."/>
            <person name="Wei J."/>
            <person name="Xu J."/>
            <person name="St-Pierre B."/>
            <person name="Chen S."/>
            <person name="Sun C."/>
        </authorList>
    </citation>
    <scope>NUCLEOTIDE SEQUENCE [LARGE SCALE GENOMIC DNA]</scope>
</reference>
<keyword evidence="2" id="KW-1185">Reference proteome</keyword>
<name>A0ACC0BGC6_CATRO</name>
<evidence type="ECO:0000313" key="1">
    <source>
        <dbReference type="EMBL" id="KAI5671692.1"/>
    </source>
</evidence>
<sequence length="125" mass="14256">MPKKNRIDKNGVLLTTATVETDSGDQTKEMTETEQMNGHRADERSLSSEKSSSSAAREKAEEQERVQVELKETERITNRQPGWPTQASLDPVKEKKDWARKLKKILGEVRPERPTISTLNNIFHP</sequence>
<comment type="caution">
    <text evidence="1">The sequence shown here is derived from an EMBL/GenBank/DDBJ whole genome shotgun (WGS) entry which is preliminary data.</text>
</comment>
<protein>
    <submittedName>
        <fullName evidence="1">Uncharacterized protein</fullName>
    </submittedName>
</protein>